<gene>
    <name evidence="3" type="ORF">SAMN02910262_00308</name>
</gene>
<evidence type="ECO:0000256" key="2">
    <source>
        <dbReference type="SAM" id="Phobius"/>
    </source>
</evidence>
<keyword evidence="2" id="KW-1133">Transmembrane helix</keyword>
<sequence>MAKKKENTKLRKPLREFGKGGRYPEKTSINLFIIENRKRKNVIAILCFAAFMTAVALFTKFVIYEDINEINRLETAYNQRLSEISRMRAETTDYERIRAEYSRYGNGYLNDEEKAEQDRMAVLDVIENELRPKEALIAIKISGNDAVLTINTLKLANVSEVVQNLEHQDIVEYVTVSNAATLEKKQDTAQVGSGDVTTEMTIHFRTPQAVEDLLAAREQEAAERGIRLNPEGEETETDAAPSAVTGDGAAIAAGTDTAPAGENGEGAVPENAAAPDAPAVPEQAQSAAEGEGAAG</sequence>
<evidence type="ECO:0000313" key="4">
    <source>
        <dbReference type="Proteomes" id="UP000214760"/>
    </source>
</evidence>
<dbReference type="RefSeq" id="WP_031471280.1">
    <property type="nucleotide sequence ID" value="NZ_FOZC01000001.1"/>
</dbReference>
<protein>
    <submittedName>
        <fullName evidence="3">Uncharacterized protein</fullName>
    </submittedName>
</protein>
<organism evidence="3 4">
    <name type="scientific">[Clostridium] aminophilum</name>
    <dbReference type="NCBI Taxonomy" id="1526"/>
    <lineage>
        <taxon>Bacteria</taxon>
        <taxon>Bacillati</taxon>
        <taxon>Bacillota</taxon>
        <taxon>Clostridia</taxon>
        <taxon>Lachnospirales</taxon>
        <taxon>Lachnospiraceae</taxon>
    </lineage>
</organism>
<feature type="compositionally biased region" description="Low complexity" evidence="1">
    <location>
        <begin position="282"/>
        <end position="295"/>
    </location>
</feature>
<evidence type="ECO:0000313" key="3">
    <source>
        <dbReference type="EMBL" id="SFR65113.1"/>
    </source>
</evidence>
<proteinExistence type="predicted"/>
<dbReference type="EMBL" id="FOZC01000001">
    <property type="protein sequence ID" value="SFR65113.1"/>
    <property type="molecule type" value="Genomic_DNA"/>
</dbReference>
<feature type="compositionally biased region" description="Low complexity" evidence="1">
    <location>
        <begin position="243"/>
        <end position="261"/>
    </location>
</feature>
<evidence type="ECO:0000256" key="1">
    <source>
        <dbReference type="SAM" id="MobiDB-lite"/>
    </source>
</evidence>
<keyword evidence="2" id="KW-0812">Transmembrane</keyword>
<accession>A0A1I6IEK5</accession>
<dbReference type="AlphaFoldDB" id="A0A1I6IEK5"/>
<dbReference type="Proteomes" id="UP000214760">
    <property type="component" value="Unassembled WGS sequence"/>
</dbReference>
<keyword evidence="2" id="KW-0472">Membrane</keyword>
<feature type="transmembrane region" description="Helical" evidence="2">
    <location>
        <begin position="42"/>
        <end position="63"/>
    </location>
</feature>
<feature type="region of interest" description="Disordered" evidence="1">
    <location>
        <begin position="221"/>
        <end position="295"/>
    </location>
</feature>
<name>A0A1I6IEK5_9FIRM</name>
<reference evidence="3 4" key="1">
    <citation type="submission" date="2016-10" db="EMBL/GenBank/DDBJ databases">
        <authorList>
            <person name="de Groot N.N."/>
        </authorList>
    </citation>
    <scope>NUCLEOTIDE SEQUENCE [LARGE SCALE GENOMIC DNA]</scope>
    <source>
        <strain evidence="3 4">F</strain>
    </source>
</reference>